<accession>A0A0C2ZUA6</accession>
<sequence length="65" mass="7278">MIMISRMTTLESAPTSAAHGCDANTVDNARKRIMPRDDAMVVSIQAPRVCHYAHLNRITNIGKYY</sequence>
<name>A0A0C2ZUA6_9AGAM</name>
<proteinExistence type="predicted"/>
<protein>
    <submittedName>
        <fullName evidence="1">Uncharacterized protein</fullName>
    </submittedName>
</protein>
<dbReference type="HOGENOM" id="CLU_2851033_0_0_1"/>
<evidence type="ECO:0000313" key="1">
    <source>
        <dbReference type="EMBL" id="KIM65078.1"/>
    </source>
</evidence>
<dbReference type="Proteomes" id="UP000053989">
    <property type="component" value="Unassembled WGS sequence"/>
</dbReference>
<gene>
    <name evidence="1" type="ORF">SCLCIDRAFT_1212563</name>
</gene>
<dbReference type="InParanoid" id="A0A0C2ZUA6"/>
<keyword evidence="2" id="KW-1185">Reference proteome</keyword>
<reference evidence="1 2" key="1">
    <citation type="submission" date="2014-04" db="EMBL/GenBank/DDBJ databases">
        <authorList>
            <consortium name="DOE Joint Genome Institute"/>
            <person name="Kuo A."/>
            <person name="Kohler A."/>
            <person name="Nagy L.G."/>
            <person name="Floudas D."/>
            <person name="Copeland A."/>
            <person name="Barry K.W."/>
            <person name="Cichocki N."/>
            <person name="Veneault-Fourrey C."/>
            <person name="LaButti K."/>
            <person name="Lindquist E.A."/>
            <person name="Lipzen A."/>
            <person name="Lundell T."/>
            <person name="Morin E."/>
            <person name="Murat C."/>
            <person name="Sun H."/>
            <person name="Tunlid A."/>
            <person name="Henrissat B."/>
            <person name="Grigoriev I.V."/>
            <person name="Hibbett D.S."/>
            <person name="Martin F."/>
            <person name="Nordberg H.P."/>
            <person name="Cantor M.N."/>
            <person name="Hua S.X."/>
        </authorList>
    </citation>
    <scope>NUCLEOTIDE SEQUENCE [LARGE SCALE GENOMIC DNA]</scope>
    <source>
        <strain evidence="1 2">Foug A</strain>
    </source>
</reference>
<evidence type="ECO:0000313" key="2">
    <source>
        <dbReference type="Proteomes" id="UP000053989"/>
    </source>
</evidence>
<organism evidence="1 2">
    <name type="scientific">Scleroderma citrinum Foug A</name>
    <dbReference type="NCBI Taxonomy" id="1036808"/>
    <lineage>
        <taxon>Eukaryota</taxon>
        <taxon>Fungi</taxon>
        <taxon>Dikarya</taxon>
        <taxon>Basidiomycota</taxon>
        <taxon>Agaricomycotina</taxon>
        <taxon>Agaricomycetes</taxon>
        <taxon>Agaricomycetidae</taxon>
        <taxon>Boletales</taxon>
        <taxon>Sclerodermatineae</taxon>
        <taxon>Sclerodermataceae</taxon>
        <taxon>Scleroderma</taxon>
    </lineage>
</organism>
<dbReference type="AlphaFoldDB" id="A0A0C2ZUA6"/>
<reference evidence="2" key="2">
    <citation type="submission" date="2015-01" db="EMBL/GenBank/DDBJ databases">
        <title>Evolutionary Origins and Diversification of the Mycorrhizal Mutualists.</title>
        <authorList>
            <consortium name="DOE Joint Genome Institute"/>
            <consortium name="Mycorrhizal Genomics Consortium"/>
            <person name="Kohler A."/>
            <person name="Kuo A."/>
            <person name="Nagy L.G."/>
            <person name="Floudas D."/>
            <person name="Copeland A."/>
            <person name="Barry K.W."/>
            <person name="Cichocki N."/>
            <person name="Veneault-Fourrey C."/>
            <person name="LaButti K."/>
            <person name="Lindquist E.A."/>
            <person name="Lipzen A."/>
            <person name="Lundell T."/>
            <person name="Morin E."/>
            <person name="Murat C."/>
            <person name="Riley R."/>
            <person name="Ohm R."/>
            <person name="Sun H."/>
            <person name="Tunlid A."/>
            <person name="Henrissat B."/>
            <person name="Grigoriev I.V."/>
            <person name="Hibbett D.S."/>
            <person name="Martin F."/>
        </authorList>
    </citation>
    <scope>NUCLEOTIDE SEQUENCE [LARGE SCALE GENOMIC DNA]</scope>
    <source>
        <strain evidence="2">Foug A</strain>
    </source>
</reference>
<dbReference type="EMBL" id="KN822024">
    <property type="protein sequence ID" value="KIM65078.1"/>
    <property type="molecule type" value="Genomic_DNA"/>
</dbReference>